<dbReference type="AlphaFoldDB" id="A0AAD8EZT0"/>
<accession>A0AAD8EZT0</accession>
<proteinExistence type="predicted"/>
<gene>
    <name evidence="1" type="ORF">Bpfe_025494</name>
</gene>
<dbReference type="EMBL" id="JASAOG010000186">
    <property type="protein sequence ID" value="KAK0045111.1"/>
    <property type="molecule type" value="Genomic_DNA"/>
</dbReference>
<comment type="caution">
    <text evidence="1">The sequence shown here is derived from an EMBL/GenBank/DDBJ whole genome shotgun (WGS) entry which is preliminary data.</text>
</comment>
<protein>
    <submittedName>
        <fullName evidence="1">Uncharacterized protein</fullName>
    </submittedName>
</protein>
<keyword evidence="2" id="KW-1185">Reference proteome</keyword>
<dbReference type="Proteomes" id="UP001233172">
    <property type="component" value="Unassembled WGS sequence"/>
</dbReference>
<reference evidence="1" key="1">
    <citation type="journal article" date="2023" name="PLoS Negl. Trop. Dis.">
        <title>A genome sequence for Biomphalaria pfeifferi, the major vector snail for the human-infecting parasite Schistosoma mansoni.</title>
        <authorList>
            <person name="Bu L."/>
            <person name="Lu L."/>
            <person name="Laidemitt M.R."/>
            <person name="Zhang S.M."/>
            <person name="Mutuku M."/>
            <person name="Mkoji G."/>
            <person name="Steinauer M."/>
            <person name="Loker E.S."/>
        </authorList>
    </citation>
    <scope>NUCLEOTIDE SEQUENCE</scope>
    <source>
        <strain evidence="1">KasaAsao</strain>
    </source>
</reference>
<evidence type="ECO:0000313" key="2">
    <source>
        <dbReference type="Proteomes" id="UP001233172"/>
    </source>
</evidence>
<evidence type="ECO:0000313" key="1">
    <source>
        <dbReference type="EMBL" id="KAK0045111.1"/>
    </source>
</evidence>
<reference evidence="1" key="2">
    <citation type="submission" date="2023-04" db="EMBL/GenBank/DDBJ databases">
        <authorList>
            <person name="Bu L."/>
            <person name="Lu L."/>
            <person name="Laidemitt M.R."/>
            <person name="Zhang S.M."/>
            <person name="Mutuku M."/>
            <person name="Mkoji G."/>
            <person name="Steinauer M."/>
            <person name="Loker E.S."/>
        </authorList>
    </citation>
    <scope>NUCLEOTIDE SEQUENCE</scope>
    <source>
        <strain evidence="1">KasaAsao</strain>
        <tissue evidence="1">Whole Snail</tissue>
    </source>
</reference>
<name>A0AAD8EZT0_BIOPF</name>
<feature type="non-terminal residue" evidence="1">
    <location>
        <position position="1"/>
    </location>
</feature>
<organism evidence="1 2">
    <name type="scientific">Biomphalaria pfeifferi</name>
    <name type="common">Bloodfluke planorb</name>
    <name type="synonym">Freshwater snail</name>
    <dbReference type="NCBI Taxonomy" id="112525"/>
    <lineage>
        <taxon>Eukaryota</taxon>
        <taxon>Metazoa</taxon>
        <taxon>Spiralia</taxon>
        <taxon>Lophotrochozoa</taxon>
        <taxon>Mollusca</taxon>
        <taxon>Gastropoda</taxon>
        <taxon>Heterobranchia</taxon>
        <taxon>Euthyneura</taxon>
        <taxon>Panpulmonata</taxon>
        <taxon>Hygrophila</taxon>
        <taxon>Lymnaeoidea</taxon>
        <taxon>Planorbidae</taxon>
        <taxon>Biomphalaria</taxon>
    </lineage>
</organism>
<sequence>IKHSRREKKMIWHWPGETIQSGAEYACLEYDTMQVKVLMCGRVCGGSDIEWVRHVWKSKNESKAEKKNLNGGV</sequence>